<keyword evidence="2" id="KW-1185">Reference proteome</keyword>
<comment type="caution">
    <text evidence="1">The sequence shown here is derived from an EMBL/GenBank/DDBJ whole genome shotgun (WGS) entry which is preliminary data.</text>
</comment>
<proteinExistence type="predicted"/>
<dbReference type="Pfam" id="PF12739">
    <property type="entry name" value="TRAPPC-Trs85"/>
    <property type="match status" value="1"/>
</dbReference>
<dbReference type="PANTHER" id="PTHR12975">
    <property type="entry name" value="TRANSPORT PROTEIN TRAPP"/>
    <property type="match status" value="1"/>
</dbReference>
<evidence type="ECO:0000313" key="2">
    <source>
        <dbReference type="Proteomes" id="UP000222542"/>
    </source>
</evidence>
<reference evidence="1 2" key="1">
    <citation type="journal article" date="2014" name="Nat. Genet.">
        <title>Genome sequence of the hot pepper provides insights into the evolution of pungency in Capsicum species.</title>
        <authorList>
            <person name="Kim S."/>
            <person name="Park M."/>
            <person name="Yeom S.I."/>
            <person name="Kim Y.M."/>
            <person name="Lee J.M."/>
            <person name="Lee H.A."/>
            <person name="Seo E."/>
            <person name="Choi J."/>
            <person name="Cheong K."/>
            <person name="Kim K.T."/>
            <person name="Jung K."/>
            <person name="Lee G.W."/>
            <person name="Oh S.K."/>
            <person name="Bae C."/>
            <person name="Kim S.B."/>
            <person name="Lee H.Y."/>
            <person name="Kim S.Y."/>
            <person name="Kim M.S."/>
            <person name="Kang B.C."/>
            <person name="Jo Y.D."/>
            <person name="Yang H.B."/>
            <person name="Jeong H.J."/>
            <person name="Kang W.H."/>
            <person name="Kwon J.K."/>
            <person name="Shin C."/>
            <person name="Lim J.Y."/>
            <person name="Park J.H."/>
            <person name="Huh J.H."/>
            <person name="Kim J.S."/>
            <person name="Kim B.D."/>
            <person name="Cohen O."/>
            <person name="Paran I."/>
            <person name="Suh M.C."/>
            <person name="Lee S.B."/>
            <person name="Kim Y.K."/>
            <person name="Shin Y."/>
            <person name="Noh S.J."/>
            <person name="Park J."/>
            <person name="Seo Y.S."/>
            <person name="Kwon S.Y."/>
            <person name="Kim H.A."/>
            <person name="Park J.M."/>
            <person name="Kim H.J."/>
            <person name="Choi S.B."/>
            <person name="Bosland P.W."/>
            <person name="Reeves G."/>
            <person name="Jo S.H."/>
            <person name="Lee B.W."/>
            <person name="Cho H.T."/>
            <person name="Choi H.S."/>
            <person name="Lee M.S."/>
            <person name="Yu Y."/>
            <person name="Do Choi Y."/>
            <person name="Park B.S."/>
            <person name="van Deynze A."/>
            <person name="Ashrafi H."/>
            <person name="Hill T."/>
            <person name="Kim W.T."/>
            <person name="Pai H.S."/>
            <person name="Ahn H.K."/>
            <person name="Yeam I."/>
            <person name="Giovannoni J.J."/>
            <person name="Rose J.K."/>
            <person name="Sorensen I."/>
            <person name="Lee S.J."/>
            <person name="Kim R.W."/>
            <person name="Choi I.Y."/>
            <person name="Choi B.S."/>
            <person name="Lim J.S."/>
            <person name="Lee Y.H."/>
            <person name="Choi D."/>
        </authorList>
    </citation>
    <scope>NUCLEOTIDE SEQUENCE [LARGE SCALE GENOMIC DNA]</scope>
    <source>
        <strain evidence="2">cv. CM334</strain>
    </source>
</reference>
<evidence type="ECO:0000313" key="1">
    <source>
        <dbReference type="EMBL" id="PHT83738.1"/>
    </source>
</evidence>
<reference evidence="1 2" key="2">
    <citation type="journal article" date="2017" name="Genome Biol.">
        <title>New reference genome sequences of hot pepper reveal the massive evolution of plant disease-resistance genes by retroduplication.</title>
        <authorList>
            <person name="Kim S."/>
            <person name="Park J."/>
            <person name="Yeom S.I."/>
            <person name="Kim Y.M."/>
            <person name="Seo E."/>
            <person name="Kim K.T."/>
            <person name="Kim M.S."/>
            <person name="Lee J.M."/>
            <person name="Cheong K."/>
            <person name="Shin H.S."/>
            <person name="Kim S.B."/>
            <person name="Han K."/>
            <person name="Lee J."/>
            <person name="Park M."/>
            <person name="Lee H.A."/>
            <person name="Lee H.Y."/>
            <person name="Lee Y."/>
            <person name="Oh S."/>
            <person name="Lee J.H."/>
            <person name="Choi E."/>
            <person name="Choi E."/>
            <person name="Lee S.E."/>
            <person name="Jeon J."/>
            <person name="Kim H."/>
            <person name="Choi G."/>
            <person name="Song H."/>
            <person name="Lee J."/>
            <person name="Lee S.C."/>
            <person name="Kwon J.K."/>
            <person name="Lee H.Y."/>
            <person name="Koo N."/>
            <person name="Hong Y."/>
            <person name="Kim R.W."/>
            <person name="Kang W.H."/>
            <person name="Huh J.H."/>
            <person name="Kang B.C."/>
            <person name="Yang T.J."/>
            <person name="Lee Y.H."/>
            <person name="Bennetzen J.L."/>
            <person name="Choi D."/>
        </authorList>
    </citation>
    <scope>NUCLEOTIDE SEQUENCE [LARGE SCALE GENOMIC DNA]</scope>
    <source>
        <strain evidence="2">cv. CM334</strain>
    </source>
</reference>
<organism evidence="1 2">
    <name type="scientific">Capsicum annuum</name>
    <name type="common">Capsicum pepper</name>
    <dbReference type="NCBI Taxonomy" id="4072"/>
    <lineage>
        <taxon>Eukaryota</taxon>
        <taxon>Viridiplantae</taxon>
        <taxon>Streptophyta</taxon>
        <taxon>Embryophyta</taxon>
        <taxon>Tracheophyta</taxon>
        <taxon>Spermatophyta</taxon>
        <taxon>Magnoliopsida</taxon>
        <taxon>eudicotyledons</taxon>
        <taxon>Gunneridae</taxon>
        <taxon>Pentapetalae</taxon>
        <taxon>asterids</taxon>
        <taxon>lamiids</taxon>
        <taxon>Solanales</taxon>
        <taxon>Solanaceae</taxon>
        <taxon>Solanoideae</taxon>
        <taxon>Capsiceae</taxon>
        <taxon>Capsicum</taxon>
    </lineage>
</organism>
<dbReference type="AlphaFoldDB" id="A0A2G2ZP22"/>
<sequence>MVKVLWQNQSVEGATWEAEAAMRTKYTFNSIESQIRVLGDYAFMLHDYELALSDYHLLSTNYKLDKAWKHYASVQDLPFLNWGSQGTVVFSIAP</sequence>
<accession>A0A2G2ZP22</accession>
<dbReference type="Proteomes" id="UP000222542">
    <property type="component" value="Unassembled WGS sequence"/>
</dbReference>
<dbReference type="PANTHER" id="PTHR12975:SF6">
    <property type="entry name" value="TRAFFICKING PROTEIN PARTICLE COMPLEX SUBUNIT 8"/>
    <property type="match status" value="1"/>
</dbReference>
<dbReference type="STRING" id="4072.A0A2G2ZP22"/>
<gene>
    <name evidence="1" type="ORF">T459_12181</name>
</gene>
<dbReference type="Gramene" id="PHT83738">
    <property type="protein sequence ID" value="PHT83738"/>
    <property type="gene ID" value="T459_12181"/>
</dbReference>
<name>A0A2G2ZP22_CAPAN</name>
<dbReference type="InterPro" id="IPR024420">
    <property type="entry name" value="TRAPP_III_complex_Trs85"/>
</dbReference>
<dbReference type="EMBL" id="AYRZ02000004">
    <property type="protein sequence ID" value="PHT83738.1"/>
    <property type="molecule type" value="Genomic_DNA"/>
</dbReference>
<protein>
    <submittedName>
        <fullName evidence="1">Uncharacterized protein</fullName>
    </submittedName>
</protein>